<sequence>MRSEECGAMVASFGEHLLMGKPLVPECEYANMWNRRCQYVVPLWRLRGVEEAYEFLINCVYKCRKCLSWLYLFVYRSKECGAMVASFGEHLLMGKPLVPECEYENMWNKRCQYVVPLWRLRRVEEA</sequence>
<organism evidence="1 2">
    <name type="scientific">Cuscuta epithymum</name>
    <dbReference type="NCBI Taxonomy" id="186058"/>
    <lineage>
        <taxon>Eukaryota</taxon>
        <taxon>Viridiplantae</taxon>
        <taxon>Streptophyta</taxon>
        <taxon>Embryophyta</taxon>
        <taxon>Tracheophyta</taxon>
        <taxon>Spermatophyta</taxon>
        <taxon>Magnoliopsida</taxon>
        <taxon>eudicotyledons</taxon>
        <taxon>Gunneridae</taxon>
        <taxon>Pentapetalae</taxon>
        <taxon>asterids</taxon>
        <taxon>lamiids</taxon>
        <taxon>Solanales</taxon>
        <taxon>Convolvulaceae</taxon>
        <taxon>Cuscuteae</taxon>
        <taxon>Cuscuta</taxon>
        <taxon>Cuscuta subgen. Cuscuta</taxon>
    </lineage>
</organism>
<keyword evidence="2" id="KW-1185">Reference proteome</keyword>
<dbReference type="AlphaFoldDB" id="A0AAV0F2T8"/>
<accession>A0AAV0F2T8</accession>
<dbReference type="EMBL" id="CAMAPF010000956">
    <property type="protein sequence ID" value="CAH9129684.1"/>
    <property type="molecule type" value="Genomic_DNA"/>
</dbReference>
<dbReference type="Proteomes" id="UP001152523">
    <property type="component" value="Unassembled WGS sequence"/>
</dbReference>
<proteinExistence type="predicted"/>
<gene>
    <name evidence="1" type="ORF">CEPIT_LOCUS30041</name>
</gene>
<name>A0AAV0F2T8_9ASTE</name>
<reference evidence="1" key="1">
    <citation type="submission" date="2022-07" db="EMBL/GenBank/DDBJ databases">
        <authorList>
            <person name="Macas J."/>
            <person name="Novak P."/>
            <person name="Neumann P."/>
        </authorList>
    </citation>
    <scope>NUCLEOTIDE SEQUENCE</scope>
</reference>
<comment type="caution">
    <text evidence="1">The sequence shown here is derived from an EMBL/GenBank/DDBJ whole genome shotgun (WGS) entry which is preliminary data.</text>
</comment>
<protein>
    <submittedName>
        <fullName evidence="1">Uncharacterized protein</fullName>
    </submittedName>
</protein>
<evidence type="ECO:0000313" key="2">
    <source>
        <dbReference type="Proteomes" id="UP001152523"/>
    </source>
</evidence>
<evidence type="ECO:0000313" key="1">
    <source>
        <dbReference type="EMBL" id="CAH9129684.1"/>
    </source>
</evidence>